<dbReference type="CDD" id="cd00067">
    <property type="entry name" value="GAL4"/>
    <property type="match status" value="2"/>
</dbReference>
<organism evidence="6 7">
    <name type="scientific">Pochonia chlamydosporia 170</name>
    <dbReference type="NCBI Taxonomy" id="1380566"/>
    <lineage>
        <taxon>Eukaryota</taxon>
        <taxon>Fungi</taxon>
        <taxon>Dikarya</taxon>
        <taxon>Ascomycota</taxon>
        <taxon>Pezizomycotina</taxon>
        <taxon>Sordariomycetes</taxon>
        <taxon>Hypocreomycetidae</taxon>
        <taxon>Hypocreales</taxon>
        <taxon>Clavicipitaceae</taxon>
        <taxon>Pochonia</taxon>
    </lineage>
</organism>
<dbReference type="CDD" id="cd12148">
    <property type="entry name" value="fungal_TF_MHR"/>
    <property type="match status" value="1"/>
</dbReference>
<dbReference type="SMART" id="SM00066">
    <property type="entry name" value="GAL4"/>
    <property type="match status" value="2"/>
</dbReference>
<feature type="compositionally biased region" description="Polar residues" evidence="4">
    <location>
        <begin position="153"/>
        <end position="167"/>
    </location>
</feature>
<dbReference type="InterPro" id="IPR001138">
    <property type="entry name" value="Zn2Cys6_DnaBD"/>
</dbReference>
<accession>A0A179FJQ9</accession>
<dbReference type="PANTHER" id="PTHR31001">
    <property type="entry name" value="UNCHARACTERIZED TRANSCRIPTIONAL REGULATORY PROTEIN"/>
    <property type="match status" value="1"/>
</dbReference>
<dbReference type="OrthoDB" id="4236860at2759"/>
<dbReference type="STRING" id="1380566.A0A179FJQ9"/>
<dbReference type="PANTHER" id="PTHR31001:SF58">
    <property type="entry name" value="ZN(II)2CYS6 TRANSCRIPTION FACTOR (EUROFUNG)"/>
    <property type="match status" value="1"/>
</dbReference>
<name>A0A179FJQ9_METCM</name>
<dbReference type="SUPFAM" id="SSF57701">
    <property type="entry name" value="Zn2/Cys6 DNA-binding domain"/>
    <property type="match status" value="2"/>
</dbReference>
<feature type="domain" description="Zn(2)-C6 fungal-type" evidence="5">
    <location>
        <begin position="179"/>
        <end position="210"/>
    </location>
</feature>
<comment type="subcellular location">
    <subcellularLocation>
        <location evidence="1">Nucleus</location>
    </subcellularLocation>
</comment>
<dbReference type="GO" id="GO:0006351">
    <property type="term" value="P:DNA-templated transcription"/>
    <property type="evidence" value="ECO:0007669"/>
    <property type="project" value="InterPro"/>
</dbReference>
<proteinExistence type="predicted"/>
<feature type="region of interest" description="Disordered" evidence="4">
    <location>
        <begin position="89"/>
        <end position="169"/>
    </location>
</feature>
<dbReference type="InterPro" id="IPR050613">
    <property type="entry name" value="Sec_Metabolite_Reg"/>
</dbReference>
<evidence type="ECO:0000256" key="1">
    <source>
        <dbReference type="ARBA" id="ARBA00004123"/>
    </source>
</evidence>
<evidence type="ECO:0000313" key="6">
    <source>
        <dbReference type="EMBL" id="OAQ65263.1"/>
    </source>
</evidence>
<evidence type="ECO:0000256" key="3">
    <source>
        <dbReference type="ARBA" id="ARBA00023242"/>
    </source>
</evidence>
<dbReference type="Pfam" id="PF04082">
    <property type="entry name" value="Fungal_trans"/>
    <property type="match status" value="1"/>
</dbReference>
<dbReference type="PROSITE" id="PS00463">
    <property type="entry name" value="ZN2_CY6_FUNGAL_1"/>
    <property type="match status" value="2"/>
</dbReference>
<feature type="domain" description="Zn(2)-C6 fungal-type" evidence="5">
    <location>
        <begin position="9"/>
        <end position="39"/>
    </location>
</feature>
<comment type="caution">
    <text evidence="6">The sequence shown here is derived from an EMBL/GenBank/DDBJ whole genome shotgun (WGS) entry which is preliminary data.</text>
</comment>
<feature type="compositionally biased region" description="Low complexity" evidence="4">
    <location>
        <begin position="102"/>
        <end position="120"/>
    </location>
</feature>
<reference evidence="6 7" key="1">
    <citation type="journal article" date="2016" name="PLoS Pathog.">
        <title>Biosynthesis of antibiotic leucinostatins in bio-control fungus Purpureocillium lilacinum and their inhibition on phytophthora revealed by genome mining.</title>
        <authorList>
            <person name="Wang G."/>
            <person name="Liu Z."/>
            <person name="Lin R."/>
            <person name="Li E."/>
            <person name="Mao Z."/>
            <person name="Ling J."/>
            <person name="Yang Y."/>
            <person name="Yin W.B."/>
            <person name="Xie B."/>
        </authorList>
    </citation>
    <scope>NUCLEOTIDE SEQUENCE [LARGE SCALE GENOMIC DNA]</scope>
    <source>
        <strain evidence="6">170</strain>
    </source>
</reference>
<dbReference type="RefSeq" id="XP_018142577.1">
    <property type="nucleotide sequence ID" value="XM_018285436.1"/>
</dbReference>
<dbReference type="GO" id="GO:0005634">
    <property type="term" value="C:nucleus"/>
    <property type="evidence" value="ECO:0007669"/>
    <property type="project" value="UniProtKB-SubCell"/>
</dbReference>
<feature type="compositionally biased region" description="Low complexity" evidence="4">
    <location>
        <begin position="139"/>
        <end position="152"/>
    </location>
</feature>
<gene>
    <name evidence="6" type="ORF">VFPPC_06398</name>
</gene>
<dbReference type="Pfam" id="PF00172">
    <property type="entry name" value="Zn_clus"/>
    <property type="match status" value="2"/>
</dbReference>
<dbReference type="InterPro" id="IPR036864">
    <property type="entry name" value="Zn2-C6_fun-type_DNA-bd_sf"/>
</dbReference>
<evidence type="ECO:0000259" key="5">
    <source>
        <dbReference type="PROSITE" id="PS50048"/>
    </source>
</evidence>
<dbReference type="PROSITE" id="PS50048">
    <property type="entry name" value="ZN2_CY6_FUNGAL_2"/>
    <property type="match status" value="2"/>
</dbReference>
<evidence type="ECO:0000256" key="4">
    <source>
        <dbReference type="SAM" id="MobiDB-lite"/>
    </source>
</evidence>
<dbReference type="GO" id="GO:0000981">
    <property type="term" value="F:DNA-binding transcription factor activity, RNA polymerase II-specific"/>
    <property type="evidence" value="ECO:0007669"/>
    <property type="project" value="InterPro"/>
</dbReference>
<dbReference type="GO" id="GO:0008270">
    <property type="term" value="F:zinc ion binding"/>
    <property type="evidence" value="ECO:0007669"/>
    <property type="project" value="InterPro"/>
</dbReference>
<dbReference type="SMART" id="SM00906">
    <property type="entry name" value="Fungal_trans"/>
    <property type="match status" value="1"/>
</dbReference>
<keyword evidence="7" id="KW-1185">Reference proteome</keyword>
<sequence length="719" mass="79506">MPHMREVKTCDRCRHFKRRCDLVKPSCTRCIQAGVRCSFDVPSTTAAASHEFTTNVSPTASSSVLPYNTAGYASVPVSGSITALASSSESTIPKSGSAPLPRRASGSSLTSGRSPPSSTTQNTKGDPAANGLISPTTTVESPEPSRVVSSDSLAAQNGADSSNQQGQRIVRKRKRNCLSCLRCHRLKVKCDKELPCGRCKSSGNGRECYYSYNKGPNGGKFPCPTAPSGGPMDPDSKKPQLAPWQITHKVRGSSHWRELMAKIGSLTPMAQSPLAKILEGVATNACLANFSLPGNFPFGTPGATKYYARDTITRLIAGERDNVEDYLGRYQDMLEVVNPVVEMPTFREEIERYWQEPNTVGLCWLAQFLMVLGLGSFTSGDDPAVAIEFMMAAEACIMQTPFMFRPTISTVRTFTLMVVAKQICNATCWAMDSSYTLMGHLVRLAFILGLPQERNDNDEELRDPEEKETRRKLWLTILYLDIKVSMCTGMPPLTRPEELGGLRDMPHWRAPDSLQMVLYQALPIVLNILAQMNSKRDPISYPDVLRYSAQLRELMGHAKRVCQAPLQRITIDIFLRRCLMVMHRPFALHADGPTMFPESYWSSLECSLALLFHYRELWDPDTTQALDLVGRPFVLDIFSATLTTCVHMLRQDAPLSEAAATGCLIPPRQLILETLVSCVDIWAGEQEKSVCWRTGYHILQALMVILDAPGARAAQSDDT</sequence>
<protein>
    <submittedName>
        <fullName evidence="6">N-terminal binuclear Zn cluster-containing protein</fullName>
    </submittedName>
</protein>
<evidence type="ECO:0000256" key="2">
    <source>
        <dbReference type="ARBA" id="ARBA00022723"/>
    </source>
</evidence>
<dbReference type="GeneID" id="28849430"/>
<dbReference type="Gene3D" id="4.10.240.10">
    <property type="entry name" value="Zn(2)-C6 fungal-type DNA-binding domain"/>
    <property type="match status" value="2"/>
</dbReference>
<keyword evidence="3" id="KW-0539">Nucleus</keyword>
<dbReference type="Proteomes" id="UP000078397">
    <property type="component" value="Unassembled WGS sequence"/>
</dbReference>
<keyword evidence="2" id="KW-0479">Metal-binding</keyword>
<evidence type="ECO:0000313" key="7">
    <source>
        <dbReference type="Proteomes" id="UP000078397"/>
    </source>
</evidence>
<dbReference type="InterPro" id="IPR007219">
    <property type="entry name" value="XnlR_reg_dom"/>
</dbReference>
<dbReference type="KEGG" id="pchm:VFPPC_06398"/>
<dbReference type="EMBL" id="LSBJ02000005">
    <property type="protein sequence ID" value="OAQ65263.1"/>
    <property type="molecule type" value="Genomic_DNA"/>
</dbReference>
<dbReference type="AlphaFoldDB" id="A0A179FJQ9"/>
<dbReference type="GO" id="GO:0003677">
    <property type="term" value="F:DNA binding"/>
    <property type="evidence" value="ECO:0007669"/>
    <property type="project" value="InterPro"/>
</dbReference>